<dbReference type="AlphaFoldDB" id="A0A2T1EJ77"/>
<dbReference type="InterPro" id="IPR043129">
    <property type="entry name" value="ATPase_NBD"/>
</dbReference>
<evidence type="ECO:0000313" key="2">
    <source>
        <dbReference type="EMBL" id="PSB32799.1"/>
    </source>
</evidence>
<keyword evidence="3" id="KW-1185">Reference proteome</keyword>
<comment type="similarity">
    <text evidence="1">Belongs to the ROK (NagC/XylR) family.</text>
</comment>
<dbReference type="PANTHER" id="PTHR18964:SF149">
    <property type="entry name" value="BIFUNCTIONAL UDP-N-ACETYLGLUCOSAMINE 2-EPIMERASE_N-ACETYLMANNOSAMINE KINASE"/>
    <property type="match status" value="1"/>
</dbReference>
<comment type="caution">
    <text evidence="2">The sequence shown here is derived from an EMBL/GenBank/DDBJ whole genome shotgun (WGS) entry which is preliminary data.</text>
</comment>
<sequence>MSIDAVAAEINLHTQTLGQVLGIDLGGSAIKLGRFNQDGHCLQALTVPTPHPAAPDAVLVAMVDAIAQIDPEQQAVAIGVGTPGPTDATGRIARVAINLEGWHDIPLADWLEAKTDRPTVLANDANCAGMGEAWLGAGRWYRHLILLTLGTGVGGAIILDGKLFTGHHGSAGELGLITLNPDGPPCKSGNRGSLEQYASVQAIRRRTGLEPDALSALAIAGDANAIAFWQDYGRDLGIGLASLVYVLTPEAIVIGGGVSASADLFFPALQAELEQRVMPSSRAGLQLLRAELGNQAGIVGAARLAWQKQLEAS</sequence>
<keyword evidence="2" id="KW-0808">Transferase</keyword>
<protein>
    <submittedName>
        <fullName evidence="2">Glucokinase</fullName>
    </submittedName>
</protein>
<evidence type="ECO:0000313" key="3">
    <source>
        <dbReference type="Proteomes" id="UP000239576"/>
    </source>
</evidence>
<accession>A0A2T1EJ77</accession>
<name>A0A2T1EJ77_9CYAN</name>
<organism evidence="2 3">
    <name type="scientific">Stenomitos frigidus ULC18</name>
    <dbReference type="NCBI Taxonomy" id="2107698"/>
    <lineage>
        <taxon>Bacteria</taxon>
        <taxon>Bacillati</taxon>
        <taxon>Cyanobacteriota</taxon>
        <taxon>Cyanophyceae</taxon>
        <taxon>Leptolyngbyales</taxon>
        <taxon>Leptolyngbyaceae</taxon>
        <taxon>Stenomitos</taxon>
    </lineage>
</organism>
<dbReference type="OrthoDB" id="9810372at2"/>
<reference evidence="2 3" key="2">
    <citation type="submission" date="2018-03" db="EMBL/GenBank/DDBJ databases">
        <title>The ancient ancestry and fast evolution of plastids.</title>
        <authorList>
            <person name="Moore K.R."/>
            <person name="Magnabosco C."/>
            <person name="Momper L."/>
            <person name="Gold D.A."/>
            <person name="Bosak T."/>
            <person name="Fournier G.P."/>
        </authorList>
    </citation>
    <scope>NUCLEOTIDE SEQUENCE [LARGE SCALE GENOMIC DNA]</scope>
    <source>
        <strain evidence="2 3">ULC18</strain>
    </source>
</reference>
<dbReference type="EMBL" id="PVWK01000025">
    <property type="protein sequence ID" value="PSB32799.1"/>
    <property type="molecule type" value="Genomic_DNA"/>
</dbReference>
<keyword evidence="2" id="KW-0418">Kinase</keyword>
<proteinExistence type="inferred from homology"/>
<dbReference type="GO" id="GO:0016301">
    <property type="term" value="F:kinase activity"/>
    <property type="evidence" value="ECO:0007669"/>
    <property type="project" value="UniProtKB-KW"/>
</dbReference>
<dbReference type="RefSeq" id="WP_106255214.1">
    <property type="nucleotide sequence ID" value="NZ_CAWNSW010000074.1"/>
</dbReference>
<dbReference type="SUPFAM" id="SSF53067">
    <property type="entry name" value="Actin-like ATPase domain"/>
    <property type="match status" value="1"/>
</dbReference>
<dbReference type="Pfam" id="PF00480">
    <property type="entry name" value="ROK"/>
    <property type="match status" value="1"/>
</dbReference>
<dbReference type="CDD" id="cd24068">
    <property type="entry name" value="ASKHA_NBD_ROK_FnNanK-like"/>
    <property type="match status" value="1"/>
</dbReference>
<dbReference type="InterPro" id="IPR000600">
    <property type="entry name" value="ROK"/>
</dbReference>
<dbReference type="PANTHER" id="PTHR18964">
    <property type="entry name" value="ROK (REPRESSOR, ORF, KINASE) FAMILY"/>
    <property type="match status" value="1"/>
</dbReference>
<gene>
    <name evidence="2" type="ORF">C7B82_04985</name>
</gene>
<dbReference type="Proteomes" id="UP000239576">
    <property type="component" value="Unassembled WGS sequence"/>
</dbReference>
<reference evidence="3" key="1">
    <citation type="submission" date="2018-02" db="EMBL/GenBank/DDBJ databases">
        <authorList>
            <person name="Moore K."/>
            <person name="Momper L."/>
        </authorList>
    </citation>
    <scope>NUCLEOTIDE SEQUENCE [LARGE SCALE GENOMIC DNA]</scope>
    <source>
        <strain evidence="3">ULC18</strain>
    </source>
</reference>
<dbReference type="Gene3D" id="3.30.420.40">
    <property type="match status" value="2"/>
</dbReference>
<evidence type="ECO:0000256" key="1">
    <source>
        <dbReference type="ARBA" id="ARBA00006479"/>
    </source>
</evidence>